<organism evidence="1 2">
    <name type="scientific">Cohnella nanjingensis</name>
    <dbReference type="NCBI Taxonomy" id="1387779"/>
    <lineage>
        <taxon>Bacteria</taxon>
        <taxon>Bacillati</taxon>
        <taxon>Bacillota</taxon>
        <taxon>Bacilli</taxon>
        <taxon>Bacillales</taxon>
        <taxon>Paenibacillaceae</taxon>
        <taxon>Cohnella</taxon>
    </lineage>
</organism>
<sequence>MNALPETFVRTVGSVHGDQGTRWLSELPDLLRECERRYELRLLPPYELSYNYVAPAVRADGLPCVLKLGVPSDPERAREPAALRLFGGRGAVRALAADDERGVLLLERLLPGRTLHSVAQDDEAVRIAADLVRRLRTPAPAGDAAAAFPTSAQWARGFERLRARFGGGTGPLPEPLVARAEALFARLHAEPDGPALLLHGDLHHGNILSAEREPWLAVDPKGVIGEAAYEVVPFLLNNLPEEDEDAMIRLIRRRVAGFAEALGLSSSRIADWLFAHTVLSAWWCVEDGVDGAEGQIRIAARLEND</sequence>
<keyword evidence="1" id="KW-0808">Transferase</keyword>
<dbReference type="InterPro" id="IPR006748">
    <property type="entry name" value="NH2Glyco/OHUrea_AB-resist_kin"/>
</dbReference>
<evidence type="ECO:0000313" key="2">
    <source>
        <dbReference type="Proteomes" id="UP000547209"/>
    </source>
</evidence>
<comment type="caution">
    <text evidence="1">The sequence shown here is derived from an EMBL/GenBank/DDBJ whole genome shotgun (WGS) entry which is preliminary data.</text>
</comment>
<accession>A0A7X0RUL8</accession>
<reference evidence="1 2" key="1">
    <citation type="submission" date="2020-08" db="EMBL/GenBank/DDBJ databases">
        <title>Cohnella phylogeny.</title>
        <authorList>
            <person name="Dunlap C."/>
        </authorList>
    </citation>
    <scope>NUCLEOTIDE SEQUENCE [LARGE SCALE GENOMIC DNA]</scope>
    <source>
        <strain evidence="1 2">DSM 28246</strain>
    </source>
</reference>
<dbReference type="SUPFAM" id="SSF56112">
    <property type="entry name" value="Protein kinase-like (PK-like)"/>
    <property type="match status" value="1"/>
</dbReference>
<evidence type="ECO:0000313" key="1">
    <source>
        <dbReference type="EMBL" id="MBB6673998.1"/>
    </source>
</evidence>
<dbReference type="Pfam" id="PF04655">
    <property type="entry name" value="APH_6_hur"/>
    <property type="match status" value="1"/>
</dbReference>
<dbReference type="InterPro" id="IPR011009">
    <property type="entry name" value="Kinase-like_dom_sf"/>
</dbReference>
<dbReference type="Gene3D" id="3.90.1200.10">
    <property type="match status" value="1"/>
</dbReference>
<keyword evidence="2" id="KW-1185">Reference proteome</keyword>
<name>A0A7X0RUL8_9BACL</name>
<protein>
    <submittedName>
        <fullName evidence="1">Phosphotransferase</fullName>
    </submittedName>
</protein>
<dbReference type="EMBL" id="JACJVP010000043">
    <property type="protein sequence ID" value="MBB6673998.1"/>
    <property type="molecule type" value="Genomic_DNA"/>
</dbReference>
<dbReference type="Proteomes" id="UP000547209">
    <property type="component" value="Unassembled WGS sequence"/>
</dbReference>
<dbReference type="GO" id="GO:0016773">
    <property type="term" value="F:phosphotransferase activity, alcohol group as acceptor"/>
    <property type="evidence" value="ECO:0007669"/>
    <property type="project" value="InterPro"/>
</dbReference>
<dbReference type="AlphaFoldDB" id="A0A7X0RUL8"/>
<gene>
    <name evidence="1" type="ORF">H7C19_25260</name>
</gene>
<dbReference type="RefSeq" id="WP_185671862.1">
    <property type="nucleotide sequence ID" value="NZ_JACJVP010000043.1"/>
</dbReference>
<proteinExistence type="predicted"/>
<dbReference type="GO" id="GO:0019748">
    <property type="term" value="P:secondary metabolic process"/>
    <property type="evidence" value="ECO:0007669"/>
    <property type="project" value="InterPro"/>
</dbReference>